<reference evidence="2 3" key="1">
    <citation type="journal article" date="2018" name="Nat. Ecol. Evol.">
        <title>Shark genomes provide insights into elasmobranch evolution and the origin of vertebrates.</title>
        <authorList>
            <person name="Hara Y"/>
            <person name="Yamaguchi K"/>
            <person name="Onimaru K"/>
            <person name="Kadota M"/>
            <person name="Koyanagi M"/>
            <person name="Keeley SD"/>
            <person name="Tatsumi K"/>
            <person name="Tanaka K"/>
            <person name="Motone F"/>
            <person name="Kageyama Y"/>
            <person name="Nozu R"/>
            <person name="Adachi N"/>
            <person name="Nishimura O"/>
            <person name="Nakagawa R"/>
            <person name="Tanegashima C"/>
            <person name="Kiyatake I"/>
            <person name="Matsumoto R"/>
            <person name="Murakumo K"/>
            <person name="Nishida K"/>
            <person name="Terakita A"/>
            <person name="Kuratani S"/>
            <person name="Sato K"/>
            <person name="Hyodo S Kuraku.S."/>
        </authorList>
    </citation>
    <scope>NUCLEOTIDE SEQUENCE [LARGE SCALE GENOMIC DNA]</scope>
</reference>
<evidence type="ECO:0000313" key="2">
    <source>
        <dbReference type="EMBL" id="GCC47811.1"/>
    </source>
</evidence>
<name>A0A401TYS7_CHIPU</name>
<feature type="region of interest" description="Disordered" evidence="1">
    <location>
        <begin position="96"/>
        <end position="140"/>
    </location>
</feature>
<accession>A0A401TYS7</accession>
<sequence>LWGLKPRLWDNCAGNEEDRRDLTNSLALLKDLISAVDQDVHDCEKRYRLQDVYNRMDPKAVAPMHSGRTFRREDMIRRKLVHDGFLLWKTATGRFKGKARPTDSGKLGHTDACEGGSAQSSEAPTPIRSDRLVNKHKGPR</sequence>
<dbReference type="AlphaFoldDB" id="A0A401TYS7"/>
<gene>
    <name evidence="2" type="ORF">chiPu_0031834</name>
</gene>
<dbReference type="GO" id="GO:0032587">
    <property type="term" value="C:ruffle membrane"/>
    <property type="evidence" value="ECO:0007669"/>
    <property type="project" value="TreeGrafter"/>
</dbReference>
<dbReference type="GO" id="GO:0008017">
    <property type="term" value="F:microtubule binding"/>
    <property type="evidence" value="ECO:0007669"/>
    <property type="project" value="TreeGrafter"/>
</dbReference>
<protein>
    <submittedName>
        <fullName evidence="2">Uncharacterized protein</fullName>
    </submittedName>
</protein>
<proteinExistence type="predicted"/>
<evidence type="ECO:0000313" key="3">
    <source>
        <dbReference type="Proteomes" id="UP000287033"/>
    </source>
</evidence>
<dbReference type="PANTHER" id="PTHR13944:SF20">
    <property type="entry name" value="RHO GUANINE NUCLEOTIDE EXCHANGE FACTOR 2"/>
    <property type="match status" value="1"/>
</dbReference>
<dbReference type="STRING" id="137246.A0A401TYS7"/>
<dbReference type="PANTHER" id="PTHR13944">
    <property type="entry name" value="AGAP007712-PA"/>
    <property type="match status" value="1"/>
</dbReference>
<comment type="caution">
    <text evidence="2">The sequence shown here is derived from an EMBL/GenBank/DDBJ whole genome shotgun (WGS) entry which is preliminary data.</text>
</comment>
<dbReference type="Proteomes" id="UP000287033">
    <property type="component" value="Unassembled WGS sequence"/>
</dbReference>
<dbReference type="GO" id="GO:0007015">
    <property type="term" value="P:actin filament organization"/>
    <property type="evidence" value="ECO:0007669"/>
    <property type="project" value="TreeGrafter"/>
</dbReference>
<keyword evidence="3" id="KW-1185">Reference proteome</keyword>
<evidence type="ECO:0000256" key="1">
    <source>
        <dbReference type="SAM" id="MobiDB-lite"/>
    </source>
</evidence>
<dbReference type="GO" id="GO:0000902">
    <property type="term" value="P:cell morphogenesis"/>
    <property type="evidence" value="ECO:0007669"/>
    <property type="project" value="TreeGrafter"/>
</dbReference>
<dbReference type="GO" id="GO:0035023">
    <property type="term" value="P:regulation of Rho protein signal transduction"/>
    <property type="evidence" value="ECO:0007669"/>
    <property type="project" value="TreeGrafter"/>
</dbReference>
<dbReference type="GO" id="GO:0005856">
    <property type="term" value="C:cytoskeleton"/>
    <property type="evidence" value="ECO:0007669"/>
    <property type="project" value="TreeGrafter"/>
</dbReference>
<dbReference type="OrthoDB" id="28045at2759"/>
<organism evidence="2 3">
    <name type="scientific">Chiloscyllium punctatum</name>
    <name type="common">Brownbanded bambooshark</name>
    <name type="synonym">Hemiscyllium punctatum</name>
    <dbReference type="NCBI Taxonomy" id="137246"/>
    <lineage>
        <taxon>Eukaryota</taxon>
        <taxon>Metazoa</taxon>
        <taxon>Chordata</taxon>
        <taxon>Craniata</taxon>
        <taxon>Vertebrata</taxon>
        <taxon>Chondrichthyes</taxon>
        <taxon>Elasmobranchii</taxon>
        <taxon>Galeomorphii</taxon>
        <taxon>Galeoidea</taxon>
        <taxon>Orectolobiformes</taxon>
        <taxon>Hemiscylliidae</taxon>
        <taxon>Chiloscyllium</taxon>
    </lineage>
</organism>
<feature type="non-terminal residue" evidence="2">
    <location>
        <position position="1"/>
    </location>
</feature>
<dbReference type="GO" id="GO:0045666">
    <property type="term" value="P:positive regulation of neuron differentiation"/>
    <property type="evidence" value="ECO:0007669"/>
    <property type="project" value="TreeGrafter"/>
</dbReference>
<dbReference type="EMBL" id="BEZZ01220299">
    <property type="protein sequence ID" value="GCC47811.1"/>
    <property type="molecule type" value="Genomic_DNA"/>
</dbReference>
<dbReference type="Gene3D" id="1.10.287.2510">
    <property type="match status" value="1"/>
</dbReference>
<feature type="compositionally biased region" description="Basic and acidic residues" evidence="1">
    <location>
        <begin position="100"/>
        <end position="112"/>
    </location>
</feature>
<dbReference type="InterPro" id="IPR051632">
    <property type="entry name" value="Rho_GEF"/>
</dbReference>
<feature type="non-terminal residue" evidence="2">
    <location>
        <position position="140"/>
    </location>
</feature>